<feature type="domain" description="Clp ATPase C-terminal" evidence="3">
    <location>
        <begin position="38"/>
        <end position="131"/>
    </location>
</feature>
<evidence type="ECO:0000313" key="5">
    <source>
        <dbReference type="Proteomes" id="UP001244295"/>
    </source>
</evidence>
<dbReference type="Gene3D" id="3.40.50.300">
    <property type="entry name" value="P-loop containing nucleotide triphosphate hydrolases"/>
    <property type="match status" value="1"/>
</dbReference>
<keyword evidence="4" id="KW-0378">Hydrolase</keyword>
<dbReference type="GO" id="GO:0016887">
    <property type="term" value="F:ATP hydrolysis activity"/>
    <property type="evidence" value="ECO:0007669"/>
    <property type="project" value="TreeGrafter"/>
</dbReference>
<dbReference type="InterPro" id="IPR050130">
    <property type="entry name" value="ClpA_ClpB"/>
</dbReference>
<comment type="caution">
    <text evidence="4">The sequence shown here is derived from an EMBL/GenBank/DDBJ whole genome shotgun (WGS) entry which is preliminary data.</text>
</comment>
<dbReference type="Gene3D" id="1.10.8.60">
    <property type="match status" value="1"/>
</dbReference>
<sequence length="149" mass="16387">MVGQPSEEIKEAVWDELKNYFRPEFLNRIDETVVFHALDAKNIESIAAIQLKVLQARLAKMDLGLQVSPAALAEIAKVGFDPVFGARPLKRAIQQRIENPLSKLLLDGSFGPKDTIEVETDPIQSPGQFIFAKAKTKARSKSLPASSTA</sequence>
<dbReference type="AlphaFoldDB" id="A0AAW8DSX8"/>
<dbReference type="InterPro" id="IPR027417">
    <property type="entry name" value="P-loop_NTPase"/>
</dbReference>
<dbReference type="GO" id="GO:0005737">
    <property type="term" value="C:cytoplasm"/>
    <property type="evidence" value="ECO:0007669"/>
    <property type="project" value="TreeGrafter"/>
</dbReference>
<dbReference type="GO" id="GO:0006508">
    <property type="term" value="P:proteolysis"/>
    <property type="evidence" value="ECO:0007669"/>
    <property type="project" value="UniProtKB-KW"/>
</dbReference>
<keyword evidence="1" id="KW-0547">Nucleotide-binding</keyword>
<dbReference type="InterPro" id="IPR019489">
    <property type="entry name" value="Clp_ATPase_C"/>
</dbReference>
<protein>
    <submittedName>
        <fullName evidence="4">ATP-dependent Clp protease ATP-binding subunit ClpA</fullName>
    </submittedName>
</protein>
<evidence type="ECO:0000259" key="3">
    <source>
        <dbReference type="SMART" id="SM01086"/>
    </source>
</evidence>
<keyword evidence="4" id="KW-0645">Protease</keyword>
<dbReference type="PANTHER" id="PTHR11638:SF18">
    <property type="entry name" value="HEAT SHOCK PROTEIN 104"/>
    <property type="match status" value="1"/>
</dbReference>
<dbReference type="PANTHER" id="PTHR11638">
    <property type="entry name" value="ATP-DEPENDENT CLP PROTEASE"/>
    <property type="match status" value="1"/>
</dbReference>
<name>A0AAW8DSX8_9BURK</name>
<evidence type="ECO:0000313" key="4">
    <source>
        <dbReference type="EMBL" id="MDP9922578.1"/>
    </source>
</evidence>
<dbReference type="GO" id="GO:0034605">
    <property type="term" value="P:cellular response to heat"/>
    <property type="evidence" value="ECO:0007669"/>
    <property type="project" value="TreeGrafter"/>
</dbReference>
<keyword evidence="2 4" id="KW-0067">ATP-binding</keyword>
<dbReference type="Pfam" id="PF10431">
    <property type="entry name" value="ClpB_D2-small"/>
    <property type="match status" value="1"/>
</dbReference>
<dbReference type="SUPFAM" id="SSF52540">
    <property type="entry name" value="P-loop containing nucleoside triphosphate hydrolases"/>
    <property type="match status" value="1"/>
</dbReference>
<dbReference type="SMART" id="SM01086">
    <property type="entry name" value="ClpB_D2-small"/>
    <property type="match status" value="1"/>
</dbReference>
<dbReference type="EMBL" id="JAUSRR010000003">
    <property type="protein sequence ID" value="MDP9922578.1"/>
    <property type="molecule type" value="Genomic_DNA"/>
</dbReference>
<organism evidence="4 5">
    <name type="scientific">Variovorax boronicumulans</name>
    <dbReference type="NCBI Taxonomy" id="436515"/>
    <lineage>
        <taxon>Bacteria</taxon>
        <taxon>Pseudomonadati</taxon>
        <taxon>Pseudomonadota</taxon>
        <taxon>Betaproteobacteria</taxon>
        <taxon>Burkholderiales</taxon>
        <taxon>Comamonadaceae</taxon>
        <taxon>Variovorax</taxon>
    </lineage>
</organism>
<accession>A0AAW8DSX8</accession>
<proteinExistence type="predicted"/>
<gene>
    <name evidence="4" type="ORF">J2W25_001599</name>
</gene>
<reference evidence="4" key="1">
    <citation type="submission" date="2023-07" db="EMBL/GenBank/DDBJ databases">
        <title>Sorghum-associated microbial communities from plants grown in Nebraska, USA.</title>
        <authorList>
            <person name="Schachtman D."/>
        </authorList>
    </citation>
    <scope>NUCLEOTIDE SEQUENCE</scope>
    <source>
        <strain evidence="4">DS2795</strain>
    </source>
</reference>
<evidence type="ECO:0000256" key="2">
    <source>
        <dbReference type="ARBA" id="ARBA00022840"/>
    </source>
</evidence>
<dbReference type="Proteomes" id="UP001244295">
    <property type="component" value="Unassembled WGS sequence"/>
</dbReference>
<evidence type="ECO:0000256" key="1">
    <source>
        <dbReference type="ARBA" id="ARBA00022741"/>
    </source>
</evidence>
<dbReference type="GO" id="GO:0008233">
    <property type="term" value="F:peptidase activity"/>
    <property type="evidence" value="ECO:0007669"/>
    <property type="project" value="UniProtKB-KW"/>
</dbReference>
<dbReference type="GO" id="GO:0005524">
    <property type="term" value="F:ATP binding"/>
    <property type="evidence" value="ECO:0007669"/>
    <property type="project" value="UniProtKB-KW"/>
</dbReference>